<reference evidence="2" key="1">
    <citation type="submission" date="2018-11" db="EMBL/GenBank/DDBJ databases">
        <authorList>
            <consortium name="Pathogen Informatics"/>
        </authorList>
    </citation>
    <scope>NUCLEOTIDE SEQUENCE</scope>
</reference>
<name>A0A3S5CVD6_9PLAT</name>
<evidence type="ECO:0000313" key="3">
    <source>
        <dbReference type="Proteomes" id="UP000784294"/>
    </source>
</evidence>
<dbReference type="EMBL" id="CAAALY010273451">
    <property type="protein sequence ID" value="VEL42261.1"/>
    <property type="molecule type" value="Genomic_DNA"/>
</dbReference>
<evidence type="ECO:0000313" key="2">
    <source>
        <dbReference type="EMBL" id="VEL42261.1"/>
    </source>
</evidence>
<gene>
    <name evidence="2" type="ORF">PXEA_LOCUS35701</name>
</gene>
<accession>A0A3S5CVD6</accession>
<proteinExistence type="predicted"/>
<sequence>MCSDNPSGEENMNGNQANRVKVLSKAPPLPLSCTGATAVQVTRRLNPSTQSPPQDPEHDAEENRDANNPVKQ</sequence>
<keyword evidence="3" id="KW-1185">Reference proteome</keyword>
<feature type="compositionally biased region" description="Basic and acidic residues" evidence="1">
    <location>
        <begin position="55"/>
        <end position="65"/>
    </location>
</feature>
<feature type="region of interest" description="Disordered" evidence="1">
    <location>
        <begin position="1"/>
        <end position="72"/>
    </location>
</feature>
<feature type="compositionally biased region" description="Polar residues" evidence="1">
    <location>
        <begin position="1"/>
        <end position="18"/>
    </location>
</feature>
<protein>
    <submittedName>
        <fullName evidence="2">Uncharacterized protein</fullName>
    </submittedName>
</protein>
<dbReference type="Proteomes" id="UP000784294">
    <property type="component" value="Unassembled WGS sequence"/>
</dbReference>
<organism evidence="2 3">
    <name type="scientific">Protopolystoma xenopodis</name>
    <dbReference type="NCBI Taxonomy" id="117903"/>
    <lineage>
        <taxon>Eukaryota</taxon>
        <taxon>Metazoa</taxon>
        <taxon>Spiralia</taxon>
        <taxon>Lophotrochozoa</taxon>
        <taxon>Platyhelminthes</taxon>
        <taxon>Monogenea</taxon>
        <taxon>Polyopisthocotylea</taxon>
        <taxon>Polystomatidea</taxon>
        <taxon>Polystomatidae</taxon>
        <taxon>Protopolystoma</taxon>
    </lineage>
</organism>
<dbReference type="AlphaFoldDB" id="A0A3S5CVD6"/>
<comment type="caution">
    <text evidence="2">The sequence shown here is derived from an EMBL/GenBank/DDBJ whole genome shotgun (WGS) entry which is preliminary data.</text>
</comment>
<feature type="compositionally biased region" description="Polar residues" evidence="1">
    <location>
        <begin position="34"/>
        <end position="52"/>
    </location>
</feature>
<evidence type="ECO:0000256" key="1">
    <source>
        <dbReference type="SAM" id="MobiDB-lite"/>
    </source>
</evidence>